<dbReference type="RefSeq" id="WP_244349187.1">
    <property type="nucleotide sequence ID" value="NZ_JAFIRA010000005.1"/>
</dbReference>
<protein>
    <submittedName>
        <fullName evidence="2">Uncharacterized protein</fullName>
    </submittedName>
</protein>
<evidence type="ECO:0000313" key="3">
    <source>
        <dbReference type="Proteomes" id="UP000830835"/>
    </source>
</evidence>
<keyword evidence="3" id="KW-1185">Reference proteome</keyword>
<feature type="compositionally biased region" description="Basic residues" evidence="1">
    <location>
        <begin position="277"/>
        <end position="286"/>
    </location>
</feature>
<name>A0ABT0C893_THEVL</name>
<proteinExistence type="predicted"/>
<evidence type="ECO:0000256" key="1">
    <source>
        <dbReference type="SAM" id="MobiDB-lite"/>
    </source>
</evidence>
<dbReference type="Proteomes" id="UP000830835">
    <property type="component" value="Unassembled WGS sequence"/>
</dbReference>
<reference evidence="2" key="1">
    <citation type="submission" date="2021-02" db="EMBL/GenBank/DDBJ databases">
        <title>The CRISPR/cas machinery reduction and long-range gene transfer in the hot spring cyanobacterium Synechococcus.</title>
        <authorList>
            <person name="Dvorak P."/>
            <person name="Jahodarova E."/>
            <person name="Hasler P."/>
            <person name="Poulickova A."/>
        </authorList>
    </citation>
    <scope>NUCLEOTIDE SEQUENCE</scope>
    <source>
        <strain evidence="2">Rupite</strain>
    </source>
</reference>
<sequence>MQSRSWEWELDDPEEEEYVAFWASIHAWRALGQLRAEAAIPELLRLIVLCTARSAIEESDQIILSNDWIQDWIGEELPLVLGLIGPPALPPLQELITQQLQEFRNTTSPDIYGFTTALDALQEIATGCRRFPNTKLGVPLPPADPAAASKVLELLHAWLQPYAEQDSEINAWLIAAFLEIQKRLSTEPALLVDAPILKVIEKAFADECVDHQICGDWEDLQLELGLLTFEQLSAEKQAQVKQQEKRERLFRKEWAARKRTMKQVEKIGFGSSTQSSQKKKKTKKRR</sequence>
<gene>
    <name evidence="2" type="ORF">JX360_03485</name>
</gene>
<comment type="caution">
    <text evidence="2">The sequence shown here is derived from an EMBL/GenBank/DDBJ whole genome shotgun (WGS) entry which is preliminary data.</text>
</comment>
<dbReference type="EMBL" id="JAFIRA010000005">
    <property type="protein sequence ID" value="MCJ2541976.1"/>
    <property type="molecule type" value="Genomic_DNA"/>
</dbReference>
<evidence type="ECO:0000313" key="2">
    <source>
        <dbReference type="EMBL" id="MCJ2541976.1"/>
    </source>
</evidence>
<accession>A0ABT0C893</accession>
<organism evidence="2 3">
    <name type="scientific">Thermostichus vulcanus str. 'Rupite'</name>
    <dbReference type="NCBI Taxonomy" id="2813851"/>
    <lineage>
        <taxon>Bacteria</taxon>
        <taxon>Bacillati</taxon>
        <taxon>Cyanobacteriota</taxon>
        <taxon>Cyanophyceae</taxon>
        <taxon>Thermostichales</taxon>
        <taxon>Thermostichaceae</taxon>
        <taxon>Thermostichus</taxon>
    </lineage>
</organism>
<feature type="region of interest" description="Disordered" evidence="1">
    <location>
        <begin position="265"/>
        <end position="286"/>
    </location>
</feature>